<dbReference type="Proteomes" id="UP001210925">
    <property type="component" value="Unassembled WGS sequence"/>
</dbReference>
<keyword evidence="13" id="KW-0539">Nucleus</keyword>
<dbReference type="InterPro" id="IPR019049">
    <property type="entry name" value="Nucleoporin_prot_Ndc1/Nup"/>
</dbReference>
<dbReference type="PANTHER" id="PTHR13269">
    <property type="entry name" value="NUCLEOPORIN NDC1"/>
    <property type="match status" value="1"/>
</dbReference>
<dbReference type="Gene3D" id="3.90.70.130">
    <property type="match status" value="1"/>
</dbReference>
<dbReference type="GO" id="GO:0016787">
    <property type="term" value="F:hydrolase activity"/>
    <property type="evidence" value="ECO:0007669"/>
    <property type="project" value="UniProtKB-KW"/>
</dbReference>
<evidence type="ECO:0000259" key="14">
    <source>
        <dbReference type="Pfam" id="PF07910"/>
    </source>
</evidence>
<keyword evidence="10" id="KW-0811">Translocation</keyword>
<keyword evidence="11" id="KW-0906">Nuclear pore complex</keyword>
<comment type="similarity">
    <text evidence="3">Belongs to the NDC1 family.</text>
</comment>
<dbReference type="PANTHER" id="PTHR13269:SF6">
    <property type="entry name" value="NUCLEOPORIN NDC1"/>
    <property type="match status" value="1"/>
</dbReference>
<keyword evidence="8" id="KW-0653">Protein transport</keyword>
<evidence type="ECO:0000256" key="11">
    <source>
        <dbReference type="ARBA" id="ARBA00023132"/>
    </source>
</evidence>
<protein>
    <recommendedName>
        <fullName evidence="14">UFSP1/2/DUB catalytic domain-containing protein</fullName>
    </recommendedName>
</protein>
<keyword evidence="7" id="KW-0509">mRNA transport</keyword>
<dbReference type="GO" id="GO:0015031">
    <property type="term" value="P:protein transport"/>
    <property type="evidence" value="ECO:0007669"/>
    <property type="project" value="UniProtKB-KW"/>
</dbReference>
<dbReference type="GO" id="GO:0006999">
    <property type="term" value="P:nuclear pore organization"/>
    <property type="evidence" value="ECO:0007669"/>
    <property type="project" value="TreeGrafter"/>
</dbReference>
<name>A0AAD5UHD3_9FUNG</name>
<dbReference type="GO" id="GO:0030674">
    <property type="term" value="F:protein-macromolecule adaptor activity"/>
    <property type="evidence" value="ECO:0007669"/>
    <property type="project" value="TreeGrafter"/>
</dbReference>
<evidence type="ECO:0000256" key="12">
    <source>
        <dbReference type="ARBA" id="ARBA00023136"/>
    </source>
</evidence>
<evidence type="ECO:0000256" key="10">
    <source>
        <dbReference type="ARBA" id="ARBA00023010"/>
    </source>
</evidence>
<evidence type="ECO:0000256" key="8">
    <source>
        <dbReference type="ARBA" id="ARBA00022927"/>
    </source>
</evidence>
<dbReference type="GO" id="GO:0005816">
    <property type="term" value="C:spindle pole body"/>
    <property type="evidence" value="ECO:0007669"/>
    <property type="project" value="TreeGrafter"/>
</dbReference>
<proteinExistence type="inferred from homology"/>
<keyword evidence="6" id="KW-0378">Hydrolase</keyword>
<feature type="domain" description="UFSP1/2/DUB catalytic" evidence="14">
    <location>
        <begin position="46"/>
        <end position="163"/>
    </location>
</feature>
<dbReference type="Pfam" id="PF09531">
    <property type="entry name" value="Ndc1_Nup"/>
    <property type="match status" value="1"/>
</dbReference>
<evidence type="ECO:0000256" key="3">
    <source>
        <dbReference type="ARBA" id="ARBA00005760"/>
    </source>
</evidence>
<dbReference type="GO" id="GO:0070762">
    <property type="term" value="C:nuclear pore transmembrane ring"/>
    <property type="evidence" value="ECO:0007669"/>
    <property type="project" value="TreeGrafter"/>
</dbReference>
<accession>A0AAD5UHD3</accession>
<keyword evidence="9" id="KW-1133">Transmembrane helix</keyword>
<evidence type="ECO:0000256" key="13">
    <source>
        <dbReference type="ARBA" id="ARBA00023242"/>
    </source>
</evidence>
<evidence type="ECO:0000256" key="2">
    <source>
        <dbReference type="ARBA" id="ARBA00004567"/>
    </source>
</evidence>
<dbReference type="AlphaFoldDB" id="A0AAD5UHD3"/>
<keyword evidence="5" id="KW-0812">Transmembrane</keyword>
<evidence type="ECO:0000256" key="7">
    <source>
        <dbReference type="ARBA" id="ARBA00022816"/>
    </source>
</evidence>
<dbReference type="Pfam" id="PF07910">
    <property type="entry name" value="Peptidase_C78"/>
    <property type="match status" value="1"/>
</dbReference>
<comment type="caution">
    <text evidence="15">The sequence shown here is derived from an EMBL/GenBank/DDBJ whole genome shotgun (WGS) entry which is preliminary data.</text>
</comment>
<sequence length="454" mass="53035">MKECEFCKIITEEQDHRCQYSQFISLGKSLQLICRPCLFHRAPNNWSCGYQNFLTITSEFTNLPKNIRQIQYALHEAWKAGFDIQGGQDFNFQIIDTKKWIGTTEVSTILNYLCIKNIIYDFHNLVNNTLLVEFLQNYFKTKQYALYLQYEGHSRTVVGIDEKYVYYFDPAKSGWSRETFDKLNKKQYSCLQIVGEMTREESIQYKEKKPEKAPPKIVEKKELIEQRGIYKRKNTLVQDAMKYLVEQEPELEQLPVQLAAPAEGPTVPSVFLPEKKDEEVPKAVVKKQQKSPDFLDAVSDMVNILPLGKHITADTIERETKLMFKDLQLLTWSTQALIKLCNSVDQDKYAQVHQSIPKILKSLLHLHTMTEKYIQSKKKSTKPVTNDIDLDFLPPALVKRKKTGWCVIHQSACAIRLLENSIYQIIRNFYQDIGRMEIDDEVVDKLELFMDMRQ</sequence>
<evidence type="ECO:0000256" key="6">
    <source>
        <dbReference type="ARBA" id="ARBA00022801"/>
    </source>
</evidence>
<dbReference type="EMBL" id="JADGKB010000035">
    <property type="protein sequence ID" value="KAJ3257705.1"/>
    <property type="molecule type" value="Genomic_DNA"/>
</dbReference>
<evidence type="ECO:0000256" key="4">
    <source>
        <dbReference type="ARBA" id="ARBA00022448"/>
    </source>
</evidence>
<dbReference type="InterPro" id="IPR012462">
    <property type="entry name" value="UFSP1/2_DUB_cat"/>
</dbReference>
<evidence type="ECO:0000256" key="9">
    <source>
        <dbReference type="ARBA" id="ARBA00022989"/>
    </source>
</evidence>
<keyword evidence="16" id="KW-1185">Reference proteome</keyword>
<comment type="subcellular location">
    <subcellularLocation>
        <location evidence="1">Nucleus membrane</location>
        <topology evidence="1">Multi-pass membrane protein</topology>
    </subcellularLocation>
    <subcellularLocation>
        <location evidence="2">Nucleus</location>
        <location evidence="2">Nuclear pore complex</location>
    </subcellularLocation>
</comment>
<organism evidence="15 16">
    <name type="scientific">Boothiomyces macroporosus</name>
    <dbReference type="NCBI Taxonomy" id="261099"/>
    <lineage>
        <taxon>Eukaryota</taxon>
        <taxon>Fungi</taxon>
        <taxon>Fungi incertae sedis</taxon>
        <taxon>Chytridiomycota</taxon>
        <taxon>Chytridiomycota incertae sedis</taxon>
        <taxon>Chytridiomycetes</taxon>
        <taxon>Rhizophydiales</taxon>
        <taxon>Terramycetaceae</taxon>
        <taxon>Boothiomyces</taxon>
    </lineage>
</organism>
<keyword evidence="12" id="KW-0472">Membrane</keyword>
<evidence type="ECO:0000313" key="16">
    <source>
        <dbReference type="Proteomes" id="UP001210925"/>
    </source>
</evidence>
<dbReference type="GO" id="GO:0031965">
    <property type="term" value="C:nuclear membrane"/>
    <property type="evidence" value="ECO:0007669"/>
    <property type="project" value="UniProtKB-SubCell"/>
</dbReference>
<gene>
    <name evidence="15" type="ORF">HK103_004332</name>
</gene>
<keyword evidence="4" id="KW-0813">Transport</keyword>
<dbReference type="GO" id="GO:0051028">
    <property type="term" value="P:mRNA transport"/>
    <property type="evidence" value="ECO:0007669"/>
    <property type="project" value="UniProtKB-KW"/>
</dbReference>
<evidence type="ECO:0000256" key="1">
    <source>
        <dbReference type="ARBA" id="ARBA00004232"/>
    </source>
</evidence>
<reference evidence="15" key="1">
    <citation type="submission" date="2020-05" db="EMBL/GenBank/DDBJ databases">
        <title>Phylogenomic resolution of chytrid fungi.</title>
        <authorList>
            <person name="Stajich J.E."/>
            <person name="Amses K."/>
            <person name="Simmons R."/>
            <person name="Seto K."/>
            <person name="Myers J."/>
            <person name="Bonds A."/>
            <person name="Quandt C.A."/>
            <person name="Barry K."/>
            <person name="Liu P."/>
            <person name="Grigoriev I."/>
            <person name="Longcore J.E."/>
            <person name="James T.Y."/>
        </authorList>
    </citation>
    <scope>NUCLEOTIDE SEQUENCE</scope>
    <source>
        <strain evidence="15">PLAUS21</strain>
    </source>
</reference>
<evidence type="ECO:0000256" key="5">
    <source>
        <dbReference type="ARBA" id="ARBA00022692"/>
    </source>
</evidence>
<evidence type="ECO:0000313" key="15">
    <source>
        <dbReference type="EMBL" id="KAJ3257705.1"/>
    </source>
</evidence>